<dbReference type="InterPro" id="IPR036291">
    <property type="entry name" value="NAD(P)-bd_dom_sf"/>
</dbReference>
<comment type="pathway">
    <text evidence="3 10">Carbohydrate metabolism; galactose metabolism.</text>
</comment>
<dbReference type="EC" id="5.1.3.-" evidence="10"/>
<dbReference type="GO" id="GO:0003978">
    <property type="term" value="F:UDP-glucose 4-epimerase activity"/>
    <property type="evidence" value="ECO:0007669"/>
    <property type="project" value="UniProtKB-UniRule"/>
</dbReference>
<proteinExistence type="inferred from homology"/>
<dbReference type="InterPro" id="IPR005886">
    <property type="entry name" value="UDP_G4E"/>
</dbReference>
<evidence type="ECO:0000256" key="10">
    <source>
        <dbReference type="RuleBase" id="RU366046"/>
    </source>
</evidence>
<evidence type="ECO:0000256" key="3">
    <source>
        <dbReference type="ARBA" id="ARBA00004947"/>
    </source>
</evidence>
<evidence type="ECO:0000259" key="11">
    <source>
        <dbReference type="Pfam" id="PF16363"/>
    </source>
</evidence>
<gene>
    <name evidence="12" type="ORF">LUZ62_051546</name>
</gene>
<comment type="catalytic activity">
    <reaction evidence="1">
        <text>UDP-alpha-D-glucose = UDP-alpha-D-galactose</text>
        <dbReference type="Rhea" id="RHEA:22168"/>
        <dbReference type="ChEBI" id="CHEBI:58885"/>
        <dbReference type="ChEBI" id="CHEBI:66914"/>
        <dbReference type="EC" id="5.1.3.2"/>
    </reaction>
</comment>
<evidence type="ECO:0000256" key="6">
    <source>
        <dbReference type="ARBA" id="ARBA00023027"/>
    </source>
</evidence>
<dbReference type="GO" id="GO:0005829">
    <property type="term" value="C:cytosol"/>
    <property type="evidence" value="ECO:0007669"/>
    <property type="project" value="TreeGrafter"/>
</dbReference>
<evidence type="ECO:0000313" key="13">
    <source>
        <dbReference type="Proteomes" id="UP001140206"/>
    </source>
</evidence>
<keyword evidence="9 10" id="KW-0119">Carbohydrate metabolism</keyword>
<dbReference type="NCBIfam" id="TIGR01179">
    <property type="entry name" value="galE"/>
    <property type="match status" value="1"/>
</dbReference>
<comment type="caution">
    <text evidence="12">The sequence shown here is derived from an EMBL/GenBank/DDBJ whole genome shotgun (WGS) entry which is preliminary data.</text>
</comment>
<dbReference type="CDD" id="cd05247">
    <property type="entry name" value="UDP_G4E_1_SDR_e"/>
    <property type="match status" value="1"/>
</dbReference>
<comment type="similarity">
    <text evidence="4 10">Belongs to the NAD(P)-dependent epimerase/dehydratase family.</text>
</comment>
<evidence type="ECO:0000256" key="1">
    <source>
        <dbReference type="ARBA" id="ARBA00000083"/>
    </source>
</evidence>
<keyword evidence="13" id="KW-1185">Reference proteome</keyword>
<keyword evidence="7" id="KW-0299">Galactose metabolism</keyword>
<dbReference type="InterPro" id="IPR016040">
    <property type="entry name" value="NAD(P)-bd_dom"/>
</dbReference>
<evidence type="ECO:0000256" key="8">
    <source>
        <dbReference type="ARBA" id="ARBA00023235"/>
    </source>
</evidence>
<dbReference type="AlphaFoldDB" id="A0AAV8G3K5"/>
<dbReference type="PANTHER" id="PTHR43725">
    <property type="entry name" value="UDP-GLUCOSE 4-EPIMERASE"/>
    <property type="match status" value="1"/>
</dbReference>
<dbReference type="Proteomes" id="UP001140206">
    <property type="component" value="Chromosome 2"/>
</dbReference>
<dbReference type="NCBIfam" id="NF007956">
    <property type="entry name" value="PRK10675.1"/>
    <property type="match status" value="1"/>
</dbReference>
<dbReference type="EMBL" id="JAMFTS010000002">
    <property type="protein sequence ID" value="KAJ4800300.1"/>
    <property type="molecule type" value="Genomic_DNA"/>
</dbReference>
<evidence type="ECO:0000256" key="2">
    <source>
        <dbReference type="ARBA" id="ARBA00001911"/>
    </source>
</evidence>
<comment type="cofactor">
    <cofactor evidence="2 10">
        <name>NAD(+)</name>
        <dbReference type="ChEBI" id="CHEBI:57540"/>
    </cofactor>
</comment>
<reference evidence="12" key="1">
    <citation type="submission" date="2022-08" db="EMBL/GenBank/DDBJ databases">
        <authorList>
            <person name="Marques A."/>
        </authorList>
    </citation>
    <scope>NUCLEOTIDE SEQUENCE</scope>
    <source>
        <strain evidence="12">RhyPub2mFocal</strain>
        <tissue evidence="12">Leaves</tissue>
    </source>
</reference>
<organism evidence="12 13">
    <name type="scientific">Rhynchospora pubera</name>
    <dbReference type="NCBI Taxonomy" id="906938"/>
    <lineage>
        <taxon>Eukaryota</taxon>
        <taxon>Viridiplantae</taxon>
        <taxon>Streptophyta</taxon>
        <taxon>Embryophyta</taxon>
        <taxon>Tracheophyta</taxon>
        <taxon>Spermatophyta</taxon>
        <taxon>Magnoliopsida</taxon>
        <taxon>Liliopsida</taxon>
        <taxon>Poales</taxon>
        <taxon>Cyperaceae</taxon>
        <taxon>Cyperoideae</taxon>
        <taxon>Rhynchosporeae</taxon>
        <taxon>Rhynchospora</taxon>
    </lineage>
</organism>
<evidence type="ECO:0000256" key="7">
    <source>
        <dbReference type="ARBA" id="ARBA00023144"/>
    </source>
</evidence>
<dbReference type="FunFam" id="3.40.50.720:FF:000040">
    <property type="entry name" value="UDP-glucose 4-epimerase"/>
    <property type="match status" value="1"/>
</dbReference>
<sequence length="380" mass="42606">MVSEDEKQTILVTGGAGFIGSHTVLQLLKENYNVYVIDNFDNSVEEALNRVRLLAGPEYSRNLHFYLGDIRNKEDLENVFSQTRFDAIIHFAALKAVGESVQKPALYYNNNIIGSLYLYEIMAKYGCKKLVFSSSSTVYGEPEKIPCDEDVPLKAVSPYGRTKLFLEEIARDIQKADSEWEIILLRYFNPVGAHESGMIGEDPKGIPNNLMPYIQQVAVGRLPQLNVYGTDYPTKDGSAIRDYIHVVDVANGHLAALQKLFRTGNIGCVAYNLGTGNGTSVLEMISAFEKASNKKIPIKLCPRRPGDATEVYCSPVKAFKELGWRAKYGIDEMCRDQWNWASKNPYGYETKGLLQNEGKKKEGEKNSDQIVQYMLSYSAT</sequence>
<dbReference type="Gene3D" id="3.40.50.720">
    <property type="entry name" value="NAD(P)-binding Rossmann-like Domain"/>
    <property type="match status" value="1"/>
</dbReference>
<feature type="domain" description="NAD(P)-binding" evidence="11">
    <location>
        <begin position="11"/>
        <end position="336"/>
    </location>
</feature>
<protein>
    <recommendedName>
        <fullName evidence="5 10">UDP-glucose 4-epimerase</fullName>
        <ecNumber evidence="10">5.1.3.-</ecNumber>
    </recommendedName>
</protein>
<dbReference type="PANTHER" id="PTHR43725:SF15">
    <property type="entry name" value="BIFUNCTIONAL UDP-GLUCOSE 4-EPIMERASE AND UDP-XYLOSE 4-EPIMERASE 1"/>
    <property type="match status" value="1"/>
</dbReference>
<evidence type="ECO:0000256" key="4">
    <source>
        <dbReference type="ARBA" id="ARBA00007637"/>
    </source>
</evidence>
<name>A0AAV8G3K5_9POAL</name>
<evidence type="ECO:0000256" key="9">
    <source>
        <dbReference type="ARBA" id="ARBA00023277"/>
    </source>
</evidence>
<dbReference type="Pfam" id="PF16363">
    <property type="entry name" value="GDP_Man_Dehyd"/>
    <property type="match status" value="1"/>
</dbReference>
<keyword evidence="6 10" id="KW-0520">NAD</keyword>
<dbReference type="GO" id="GO:0006012">
    <property type="term" value="P:galactose metabolic process"/>
    <property type="evidence" value="ECO:0007669"/>
    <property type="project" value="UniProtKB-KW"/>
</dbReference>
<accession>A0AAV8G3K5</accession>
<dbReference type="Gene3D" id="3.90.25.10">
    <property type="entry name" value="UDP-galactose 4-epimerase, domain 1"/>
    <property type="match status" value="1"/>
</dbReference>
<dbReference type="SUPFAM" id="SSF51735">
    <property type="entry name" value="NAD(P)-binding Rossmann-fold domains"/>
    <property type="match status" value="1"/>
</dbReference>
<keyword evidence="8 10" id="KW-0413">Isomerase</keyword>
<evidence type="ECO:0000256" key="5">
    <source>
        <dbReference type="ARBA" id="ARBA00013189"/>
    </source>
</evidence>
<evidence type="ECO:0000313" key="12">
    <source>
        <dbReference type="EMBL" id="KAJ4800300.1"/>
    </source>
</evidence>